<keyword evidence="2" id="KW-0732">Signal</keyword>
<comment type="caution">
    <text evidence="3">The sequence shown here is derived from an EMBL/GenBank/DDBJ whole genome shotgun (WGS) entry which is preliminary data.</text>
</comment>
<keyword evidence="4" id="KW-1185">Reference proteome</keyword>
<feature type="chain" id="PRO_5040964427" description="Transcriptional regulator" evidence="2">
    <location>
        <begin position="40"/>
        <end position="297"/>
    </location>
</feature>
<accession>A0A9X3NJU9</accession>
<dbReference type="EMBL" id="JAPDDP010000039">
    <property type="protein sequence ID" value="MDA0182697.1"/>
    <property type="molecule type" value="Genomic_DNA"/>
</dbReference>
<evidence type="ECO:0008006" key="5">
    <source>
        <dbReference type="Google" id="ProtNLM"/>
    </source>
</evidence>
<gene>
    <name evidence="3" type="ORF">OJ997_20465</name>
</gene>
<sequence>RRALRERRAAATRARRAAWRPRLAFASLAVLVAASLAVAWPAGDDEGTRFAAPVAPTETAPVVEAPLVRLTQQIANEPDPKGDATLVVRTQKYPDDKTIPGYDLYLDDGRYYYGSTKDELKAAALNSHYHEPLVKAAIKAPDLSADKARREMDLALGQGNAPKVARRIEDNHVWVGSMDALLAGAGRKDVRAGVMTLLATIDTVKSTEEGKLLKLTATDFGGGYAENLYVDAETGVPQKFVGGEAGKEPSVTIDYDVKRVTAANWADAAATDDAGQAPAVDEGRPAEGTPAPPAKRP</sequence>
<name>A0A9X3NJU9_9ACTN</name>
<feature type="signal peptide" evidence="2">
    <location>
        <begin position="1"/>
        <end position="39"/>
    </location>
</feature>
<feature type="compositionally biased region" description="Low complexity" evidence="1">
    <location>
        <begin position="268"/>
        <end position="279"/>
    </location>
</feature>
<protein>
    <recommendedName>
        <fullName evidence="5">Transcriptional regulator</fullName>
    </recommendedName>
</protein>
<proteinExistence type="predicted"/>
<feature type="region of interest" description="Disordered" evidence="1">
    <location>
        <begin position="268"/>
        <end position="297"/>
    </location>
</feature>
<dbReference type="AlphaFoldDB" id="A0A9X3NJU9"/>
<organism evidence="3 4">
    <name type="scientific">Solirubrobacter phytolaccae</name>
    <dbReference type="NCBI Taxonomy" id="1404360"/>
    <lineage>
        <taxon>Bacteria</taxon>
        <taxon>Bacillati</taxon>
        <taxon>Actinomycetota</taxon>
        <taxon>Thermoleophilia</taxon>
        <taxon>Solirubrobacterales</taxon>
        <taxon>Solirubrobacteraceae</taxon>
        <taxon>Solirubrobacter</taxon>
    </lineage>
</organism>
<reference evidence="3" key="1">
    <citation type="submission" date="2022-10" db="EMBL/GenBank/DDBJ databases">
        <title>The WGS of Solirubrobacter phytolaccae KCTC 29190.</title>
        <authorList>
            <person name="Jiang Z."/>
        </authorList>
    </citation>
    <scope>NUCLEOTIDE SEQUENCE</scope>
    <source>
        <strain evidence="3">KCTC 29190</strain>
    </source>
</reference>
<evidence type="ECO:0000256" key="1">
    <source>
        <dbReference type="SAM" id="MobiDB-lite"/>
    </source>
</evidence>
<evidence type="ECO:0000313" key="3">
    <source>
        <dbReference type="EMBL" id="MDA0182697.1"/>
    </source>
</evidence>
<evidence type="ECO:0000256" key="2">
    <source>
        <dbReference type="SAM" id="SignalP"/>
    </source>
</evidence>
<dbReference type="Proteomes" id="UP001147653">
    <property type="component" value="Unassembled WGS sequence"/>
</dbReference>
<evidence type="ECO:0000313" key="4">
    <source>
        <dbReference type="Proteomes" id="UP001147653"/>
    </source>
</evidence>
<feature type="non-terminal residue" evidence="3">
    <location>
        <position position="1"/>
    </location>
</feature>